<dbReference type="Proteomes" id="UP000278440">
    <property type="component" value="Unassembled WGS sequence"/>
</dbReference>
<evidence type="ECO:0000313" key="3">
    <source>
        <dbReference type="Proteomes" id="UP000278440"/>
    </source>
</evidence>
<feature type="domain" description="N-acetyltransferase" evidence="1">
    <location>
        <begin position="14"/>
        <end position="174"/>
    </location>
</feature>
<evidence type="ECO:0000259" key="1">
    <source>
        <dbReference type="PROSITE" id="PS51186"/>
    </source>
</evidence>
<evidence type="ECO:0000313" key="2">
    <source>
        <dbReference type="EMBL" id="RKT80078.1"/>
    </source>
</evidence>
<dbReference type="GO" id="GO:0016747">
    <property type="term" value="F:acyltransferase activity, transferring groups other than amino-acyl groups"/>
    <property type="evidence" value="ECO:0007669"/>
    <property type="project" value="InterPro"/>
</dbReference>
<reference evidence="2 3" key="1">
    <citation type="submission" date="2018-10" db="EMBL/GenBank/DDBJ databases">
        <title>Sequencing the genomes of 1000 actinobacteria strains.</title>
        <authorList>
            <person name="Klenk H.-P."/>
        </authorList>
    </citation>
    <scope>NUCLEOTIDE SEQUENCE [LARGE SCALE GENOMIC DNA]</scope>
    <source>
        <strain evidence="2 3">DSM 44267</strain>
    </source>
</reference>
<protein>
    <submittedName>
        <fullName evidence="2">Putative acetyltransferase</fullName>
    </submittedName>
</protein>
<dbReference type="InterPro" id="IPR016181">
    <property type="entry name" value="Acyl_CoA_acyltransferase"/>
</dbReference>
<dbReference type="Pfam" id="PF00583">
    <property type="entry name" value="Acetyltransf_1"/>
    <property type="match status" value="1"/>
</dbReference>
<dbReference type="EMBL" id="RBXT01000001">
    <property type="protein sequence ID" value="RKT80078.1"/>
    <property type="molecule type" value="Genomic_DNA"/>
</dbReference>
<accession>A0A495Y4U6</accession>
<dbReference type="AlphaFoldDB" id="A0A495Y4U6"/>
<dbReference type="SUPFAM" id="SSF55729">
    <property type="entry name" value="Acyl-CoA N-acyltransferases (Nat)"/>
    <property type="match status" value="1"/>
</dbReference>
<comment type="caution">
    <text evidence="2">The sequence shown here is derived from an EMBL/GenBank/DDBJ whole genome shotgun (WGS) entry which is preliminary data.</text>
</comment>
<name>A0A495Y4U6_9MICO</name>
<organism evidence="2 3">
    <name type="scientific">Terracoccus luteus</name>
    <dbReference type="NCBI Taxonomy" id="53356"/>
    <lineage>
        <taxon>Bacteria</taxon>
        <taxon>Bacillati</taxon>
        <taxon>Actinomycetota</taxon>
        <taxon>Actinomycetes</taxon>
        <taxon>Micrococcales</taxon>
        <taxon>Intrasporangiaceae</taxon>
        <taxon>Terracoccus</taxon>
    </lineage>
</organism>
<sequence>MTTPDIPPLQPAALVARRATAADHDVMHRLWQLFRHDLSAVTGALPGSDGRYRTERLDRALAGETGWQARLLESGPHPVGLAVARALDEPVAVISSFFVVAGARRTGAGRRLVGSVVATRPGRWSVAHQQRNAAAAAFWPAVAAGLDPGWTSERRPVPGRPELPPDTWVTFSVTG</sequence>
<keyword evidence="2" id="KW-0808">Transferase</keyword>
<dbReference type="InterPro" id="IPR000182">
    <property type="entry name" value="GNAT_dom"/>
</dbReference>
<gene>
    <name evidence="2" type="ORF">DFJ68_3557</name>
</gene>
<dbReference type="Gene3D" id="3.40.630.30">
    <property type="match status" value="1"/>
</dbReference>
<proteinExistence type="predicted"/>
<dbReference type="PROSITE" id="PS51186">
    <property type="entry name" value="GNAT"/>
    <property type="match status" value="1"/>
</dbReference>
<dbReference type="RefSeq" id="WP_245963730.1">
    <property type="nucleotide sequence ID" value="NZ_RBXT01000001.1"/>
</dbReference>
<keyword evidence="3" id="KW-1185">Reference proteome</keyword>